<evidence type="ECO:0000313" key="7">
    <source>
        <dbReference type="EMBL" id="KAH6867355.1"/>
    </source>
</evidence>
<dbReference type="SMART" id="SM00248">
    <property type="entry name" value="ANK"/>
    <property type="match status" value="6"/>
</dbReference>
<evidence type="ECO:0000259" key="6">
    <source>
        <dbReference type="Pfam" id="PF17111"/>
    </source>
</evidence>
<feature type="chain" id="PRO_5040490238" evidence="5">
    <location>
        <begin position="24"/>
        <end position="629"/>
    </location>
</feature>
<keyword evidence="1" id="KW-0677">Repeat</keyword>
<dbReference type="PRINTS" id="PR01415">
    <property type="entry name" value="ANKYRIN"/>
</dbReference>
<dbReference type="InterPro" id="IPR002110">
    <property type="entry name" value="Ankyrin_rpt"/>
</dbReference>
<keyword evidence="5" id="KW-0732">Signal</keyword>
<evidence type="ECO:0000256" key="2">
    <source>
        <dbReference type="ARBA" id="ARBA00023043"/>
    </source>
</evidence>
<name>A0A9P8VMG6_9HYPO</name>
<feature type="coiled-coil region" evidence="4">
    <location>
        <begin position="24"/>
        <end position="58"/>
    </location>
</feature>
<evidence type="ECO:0000256" key="3">
    <source>
        <dbReference type="PROSITE-ProRule" id="PRU00023"/>
    </source>
</evidence>
<dbReference type="PROSITE" id="PS50088">
    <property type="entry name" value="ANK_REPEAT"/>
    <property type="match status" value="3"/>
</dbReference>
<feature type="repeat" description="ANK" evidence="3">
    <location>
        <begin position="371"/>
        <end position="398"/>
    </location>
</feature>
<dbReference type="Pfam" id="PF17111">
    <property type="entry name" value="PigL_N"/>
    <property type="match status" value="1"/>
</dbReference>
<dbReference type="OrthoDB" id="341259at2759"/>
<dbReference type="EMBL" id="JAGPYM010000107">
    <property type="protein sequence ID" value="KAH6867355.1"/>
    <property type="molecule type" value="Genomic_DNA"/>
</dbReference>
<feature type="repeat" description="ANK" evidence="3">
    <location>
        <begin position="572"/>
        <end position="604"/>
    </location>
</feature>
<dbReference type="PANTHER" id="PTHR24198">
    <property type="entry name" value="ANKYRIN REPEAT AND PROTEIN KINASE DOMAIN-CONTAINING PROTEIN"/>
    <property type="match status" value="1"/>
</dbReference>
<dbReference type="PROSITE" id="PS50297">
    <property type="entry name" value="ANK_REP_REGION"/>
    <property type="match status" value="1"/>
</dbReference>
<dbReference type="InterPro" id="IPR031348">
    <property type="entry name" value="PigL_N"/>
</dbReference>
<organism evidence="7 8">
    <name type="scientific">Thelonectria olida</name>
    <dbReference type="NCBI Taxonomy" id="1576542"/>
    <lineage>
        <taxon>Eukaryota</taxon>
        <taxon>Fungi</taxon>
        <taxon>Dikarya</taxon>
        <taxon>Ascomycota</taxon>
        <taxon>Pezizomycotina</taxon>
        <taxon>Sordariomycetes</taxon>
        <taxon>Hypocreomycetidae</taxon>
        <taxon>Hypocreales</taxon>
        <taxon>Nectriaceae</taxon>
        <taxon>Thelonectria</taxon>
    </lineage>
</organism>
<evidence type="ECO:0000313" key="8">
    <source>
        <dbReference type="Proteomes" id="UP000777438"/>
    </source>
</evidence>
<feature type="signal peptide" evidence="5">
    <location>
        <begin position="1"/>
        <end position="23"/>
    </location>
</feature>
<proteinExistence type="predicted"/>
<dbReference type="PANTHER" id="PTHR24198:SF165">
    <property type="entry name" value="ANKYRIN REPEAT-CONTAINING PROTEIN-RELATED"/>
    <property type="match status" value="1"/>
</dbReference>
<keyword evidence="4" id="KW-0175">Coiled coil</keyword>
<comment type="caution">
    <text evidence="7">The sequence shown here is derived from an EMBL/GenBank/DDBJ whole genome shotgun (WGS) entry which is preliminary data.</text>
</comment>
<keyword evidence="8" id="KW-1185">Reference proteome</keyword>
<dbReference type="AlphaFoldDB" id="A0A9P8VMG6"/>
<gene>
    <name evidence="7" type="ORF">B0T10DRAFT_419924</name>
</gene>
<keyword evidence="2 3" id="KW-0040">ANK repeat</keyword>
<evidence type="ECO:0000256" key="4">
    <source>
        <dbReference type="SAM" id="Coils"/>
    </source>
</evidence>
<dbReference type="InterPro" id="IPR036770">
    <property type="entry name" value="Ankyrin_rpt-contain_sf"/>
</dbReference>
<protein>
    <submittedName>
        <fullName evidence="7">Ankyrin repeat-containing domain protein</fullName>
    </submittedName>
</protein>
<reference evidence="7 8" key="1">
    <citation type="journal article" date="2021" name="Nat. Commun.">
        <title>Genetic determinants of endophytism in the Arabidopsis root mycobiome.</title>
        <authorList>
            <person name="Mesny F."/>
            <person name="Miyauchi S."/>
            <person name="Thiergart T."/>
            <person name="Pickel B."/>
            <person name="Atanasova L."/>
            <person name="Karlsson M."/>
            <person name="Huettel B."/>
            <person name="Barry K.W."/>
            <person name="Haridas S."/>
            <person name="Chen C."/>
            <person name="Bauer D."/>
            <person name="Andreopoulos W."/>
            <person name="Pangilinan J."/>
            <person name="LaButti K."/>
            <person name="Riley R."/>
            <person name="Lipzen A."/>
            <person name="Clum A."/>
            <person name="Drula E."/>
            <person name="Henrissat B."/>
            <person name="Kohler A."/>
            <person name="Grigoriev I.V."/>
            <person name="Martin F.M."/>
            <person name="Hacquard S."/>
        </authorList>
    </citation>
    <scope>NUCLEOTIDE SEQUENCE [LARGE SCALE GENOMIC DNA]</scope>
    <source>
        <strain evidence="7 8">MPI-CAGE-CH-0241</strain>
    </source>
</reference>
<dbReference type="SUPFAM" id="SSF48403">
    <property type="entry name" value="Ankyrin repeat"/>
    <property type="match status" value="1"/>
</dbReference>
<evidence type="ECO:0000256" key="5">
    <source>
        <dbReference type="SAM" id="SignalP"/>
    </source>
</evidence>
<sequence length="629" mass="68702">MDPLSVISSVTSLVVVAASTAQALVTLIQDIKDAPAEIRQLQEELNSLSSVLQSTELLCNTYDFRVEDSTLVAAVQNCVQSNSAVMESLRATLEPFLQQGSWRRGPMRAISWTMRKGEIKTHRSRFRDQTAGLTLAVSVLNGYLTGKGHDEIRNDLAISYEKLSAQFQSAETGRRFKKRLESDLESVTASGRRGSNSTSTVVGFQMTRFLESQENQRIAEEPAQVSALGVLTETLKSLGSSEEPLIVQAARTCNRQVIAQLLAEGVSPTGRGTGGRTALHLAAIYDDKEIAGLLLDHGADANAKDDSLQTPLHLAIAGEVISVRVAAVLIDKGCALGSFHTSLIRQMADAGDPEGFRPLIAPLAKRRLILLHEAITMNNDAILKVLIEEGVDVEQKDKWDIPPLFHAMIHRHRSAMHILLSHGANINVYMRPKGFGNAANEEEYYSRLPNSCPGGETPLSLSPHNAWGIDYTRELLQAGADPNFIFPDEDQPGDVALVSEFKGSGLLQRICAPQFFEYAKLLVEAGADVNRQTALHGLSVLYWTIFCRNMKLLRVLLEYHVNVNLTTNSSRGSVSGLHAAVEVNEVKMARILIEHGASRAAKNARGETPLEMAQRKGLNEMVAVLEEAS</sequence>
<dbReference type="Pfam" id="PF12796">
    <property type="entry name" value="Ank_2"/>
    <property type="match status" value="2"/>
</dbReference>
<accession>A0A9P8VMG6</accession>
<dbReference type="Gene3D" id="1.25.40.20">
    <property type="entry name" value="Ankyrin repeat-containing domain"/>
    <property type="match status" value="4"/>
</dbReference>
<dbReference type="Proteomes" id="UP000777438">
    <property type="component" value="Unassembled WGS sequence"/>
</dbReference>
<feature type="repeat" description="ANK" evidence="3">
    <location>
        <begin position="274"/>
        <end position="306"/>
    </location>
</feature>
<evidence type="ECO:0000256" key="1">
    <source>
        <dbReference type="ARBA" id="ARBA00022737"/>
    </source>
</evidence>
<feature type="domain" description="Azaphilone pigments biosynthesis cluster protein L N-terminal" evidence="6">
    <location>
        <begin position="1"/>
        <end position="81"/>
    </location>
</feature>